<evidence type="ECO:0000256" key="1">
    <source>
        <dbReference type="SAM" id="MobiDB-lite"/>
    </source>
</evidence>
<feature type="non-terminal residue" evidence="2">
    <location>
        <position position="96"/>
    </location>
</feature>
<sequence length="96" mass="11009">MERRVFPIRRHTVIKALLPSPFLVREVDGAIVIAISSIFINELHTHLFAFLLYVFLSLDDIMLLSHAPRRRIGSEGDPTAEGEKEREEESSHRSNI</sequence>
<dbReference type="Proteomes" id="UP001328107">
    <property type="component" value="Unassembled WGS sequence"/>
</dbReference>
<reference evidence="3" key="1">
    <citation type="submission" date="2022-10" db="EMBL/GenBank/DDBJ databases">
        <title>Genome assembly of Pristionchus species.</title>
        <authorList>
            <person name="Yoshida K."/>
            <person name="Sommer R.J."/>
        </authorList>
    </citation>
    <scope>NUCLEOTIDE SEQUENCE [LARGE SCALE GENOMIC DNA]</scope>
    <source>
        <strain evidence="3">RS5460</strain>
    </source>
</reference>
<gene>
    <name evidence="2" type="ORF">PMAYCL1PPCAC_22755</name>
</gene>
<keyword evidence="3" id="KW-1185">Reference proteome</keyword>
<dbReference type="EMBL" id="BTRK01000005">
    <property type="protein sequence ID" value="GMR52560.1"/>
    <property type="molecule type" value="Genomic_DNA"/>
</dbReference>
<feature type="compositionally biased region" description="Basic and acidic residues" evidence="1">
    <location>
        <begin position="81"/>
        <end position="96"/>
    </location>
</feature>
<proteinExistence type="predicted"/>
<evidence type="ECO:0000313" key="3">
    <source>
        <dbReference type="Proteomes" id="UP001328107"/>
    </source>
</evidence>
<feature type="region of interest" description="Disordered" evidence="1">
    <location>
        <begin position="71"/>
        <end position="96"/>
    </location>
</feature>
<protein>
    <submittedName>
        <fullName evidence="2">Uncharacterized protein</fullName>
    </submittedName>
</protein>
<evidence type="ECO:0000313" key="2">
    <source>
        <dbReference type="EMBL" id="GMR52560.1"/>
    </source>
</evidence>
<dbReference type="AlphaFoldDB" id="A0AAN5I5X0"/>
<comment type="caution">
    <text evidence="2">The sequence shown here is derived from an EMBL/GenBank/DDBJ whole genome shotgun (WGS) entry which is preliminary data.</text>
</comment>
<accession>A0AAN5I5X0</accession>
<name>A0AAN5I5X0_9BILA</name>
<organism evidence="2 3">
    <name type="scientific">Pristionchus mayeri</name>
    <dbReference type="NCBI Taxonomy" id="1317129"/>
    <lineage>
        <taxon>Eukaryota</taxon>
        <taxon>Metazoa</taxon>
        <taxon>Ecdysozoa</taxon>
        <taxon>Nematoda</taxon>
        <taxon>Chromadorea</taxon>
        <taxon>Rhabditida</taxon>
        <taxon>Rhabditina</taxon>
        <taxon>Diplogasteromorpha</taxon>
        <taxon>Diplogasteroidea</taxon>
        <taxon>Neodiplogasteridae</taxon>
        <taxon>Pristionchus</taxon>
    </lineage>
</organism>